<dbReference type="Proteomes" id="UP000030416">
    <property type="component" value="Unassembled WGS sequence"/>
</dbReference>
<protein>
    <recommendedName>
        <fullName evidence="3">Intracellular proteinase inhibitor BsuPI domain-containing protein</fullName>
    </recommendedName>
</protein>
<dbReference type="EMBL" id="JPVN01000014">
    <property type="protein sequence ID" value="KGR77988.1"/>
    <property type="molecule type" value="Genomic_DNA"/>
</dbReference>
<evidence type="ECO:0000313" key="1">
    <source>
        <dbReference type="EMBL" id="KGR77988.1"/>
    </source>
</evidence>
<gene>
    <name evidence="1" type="ORF">CD29_12570</name>
</gene>
<dbReference type="AlphaFoldDB" id="A0A0A3I5L8"/>
<name>A0A0A3I5L8_9BACL</name>
<comment type="caution">
    <text evidence="1">The sequence shown here is derived from an EMBL/GenBank/DDBJ whole genome shotgun (WGS) entry which is preliminary data.</text>
</comment>
<accession>A0A0A3I5L8</accession>
<reference evidence="1 2" key="1">
    <citation type="submission" date="2014-02" db="EMBL/GenBank/DDBJ databases">
        <title>Draft genome sequence of Lysinibacillus manganicus DSM 26584T.</title>
        <authorList>
            <person name="Zhang F."/>
            <person name="Wang G."/>
            <person name="Zhang L."/>
        </authorList>
    </citation>
    <scope>NUCLEOTIDE SEQUENCE [LARGE SCALE GENOMIC DNA]</scope>
    <source>
        <strain evidence="1 2">DSM 26584</strain>
    </source>
</reference>
<organism evidence="1 2">
    <name type="scientific">Ureibacillus manganicus DSM 26584</name>
    <dbReference type="NCBI Taxonomy" id="1384049"/>
    <lineage>
        <taxon>Bacteria</taxon>
        <taxon>Bacillati</taxon>
        <taxon>Bacillota</taxon>
        <taxon>Bacilli</taxon>
        <taxon>Bacillales</taxon>
        <taxon>Caryophanaceae</taxon>
        <taxon>Ureibacillus</taxon>
    </lineage>
</organism>
<evidence type="ECO:0008006" key="3">
    <source>
        <dbReference type="Google" id="ProtNLM"/>
    </source>
</evidence>
<evidence type="ECO:0000313" key="2">
    <source>
        <dbReference type="Proteomes" id="UP000030416"/>
    </source>
</evidence>
<proteinExistence type="predicted"/>
<dbReference type="OrthoDB" id="9804858at2"/>
<dbReference type="RefSeq" id="WP_036187125.1">
    <property type="nucleotide sequence ID" value="NZ_AVDA01000014.1"/>
</dbReference>
<dbReference type="STRING" id="1384049.CD29_12570"/>
<keyword evidence="2" id="KW-1185">Reference proteome</keyword>
<sequence>MFALFSIALTLLLVGCQSDNIHTIPPSHPQYFDMTIDLHGENSEYIVDTKVTLLMQTSQITTLHFTFEEINTSNVATVENQGSQLQKYEKELYRGKLEVGEEMHFEIPINTLDKGEYYLRVQALTEENENGERWGGLATIHLKTDEDGNVVEKVINIIADN</sequence>